<sequence>MADGDPAWTRLESRGRRELQQGLDRAGLDADAVWVDYLTLGGALSADDLVAAVAGRRALARRDHDLLAHAVNERLPADGPRVPYSDQLG</sequence>
<protein>
    <submittedName>
        <fullName evidence="1">Uncharacterized protein</fullName>
    </submittedName>
</protein>
<evidence type="ECO:0000313" key="2">
    <source>
        <dbReference type="Proteomes" id="UP000198967"/>
    </source>
</evidence>
<dbReference type="STRING" id="366584.SAMN05216377_101119"/>
<keyword evidence="2" id="KW-1185">Reference proteome</keyword>
<dbReference type="RefSeq" id="WP_093074881.1">
    <property type="nucleotide sequence ID" value="NZ_FNBE01000001.1"/>
</dbReference>
<proteinExistence type="predicted"/>
<name>A0A1G7DRK3_PSEOR</name>
<reference evidence="1 2" key="1">
    <citation type="submission" date="2016-10" db="EMBL/GenBank/DDBJ databases">
        <authorList>
            <person name="de Groot N.N."/>
        </authorList>
    </citation>
    <scope>NUCLEOTIDE SEQUENCE [LARGE SCALE GENOMIC DNA]</scope>
    <source>
        <strain evidence="1 2">CGMCC 4.3143</strain>
    </source>
</reference>
<evidence type="ECO:0000313" key="1">
    <source>
        <dbReference type="EMBL" id="SDE54111.1"/>
    </source>
</evidence>
<accession>A0A1G7DRK3</accession>
<dbReference type="EMBL" id="FNBE01000001">
    <property type="protein sequence ID" value="SDE54111.1"/>
    <property type="molecule type" value="Genomic_DNA"/>
</dbReference>
<gene>
    <name evidence="1" type="ORF">SAMN05216377_101119</name>
</gene>
<organism evidence="1 2">
    <name type="scientific">Pseudonocardia oroxyli</name>
    <dbReference type="NCBI Taxonomy" id="366584"/>
    <lineage>
        <taxon>Bacteria</taxon>
        <taxon>Bacillati</taxon>
        <taxon>Actinomycetota</taxon>
        <taxon>Actinomycetes</taxon>
        <taxon>Pseudonocardiales</taxon>
        <taxon>Pseudonocardiaceae</taxon>
        <taxon>Pseudonocardia</taxon>
    </lineage>
</organism>
<dbReference type="Proteomes" id="UP000198967">
    <property type="component" value="Unassembled WGS sequence"/>
</dbReference>
<dbReference type="AlphaFoldDB" id="A0A1G7DRK3"/>